<dbReference type="HOGENOM" id="CLU_1504462_0_0_1"/>
<dbReference type="AlphaFoldDB" id="M5BR22"/>
<evidence type="ECO:0000259" key="3">
    <source>
        <dbReference type="Pfam" id="PF00122"/>
    </source>
</evidence>
<dbReference type="EMBL" id="CAOJ01005235">
    <property type="protein sequence ID" value="CCO29664.1"/>
    <property type="molecule type" value="Genomic_DNA"/>
</dbReference>
<comment type="subcellular location">
    <subcellularLocation>
        <location evidence="1">Endomembrane system</location>
    </subcellularLocation>
</comment>
<comment type="caution">
    <text evidence="4">The sequence shown here is derived from an EMBL/GenBank/DDBJ whole genome shotgun (WGS) entry which is preliminary data.</text>
</comment>
<evidence type="ECO:0000313" key="4">
    <source>
        <dbReference type="EMBL" id="CCO29664.1"/>
    </source>
</evidence>
<dbReference type="Gene3D" id="2.70.150.10">
    <property type="entry name" value="Calcium-transporting ATPase, cytoplasmic transduction domain A"/>
    <property type="match status" value="1"/>
</dbReference>
<sequence length="179" mass="19809">MPSLMALTAGGSGSDTYASRSAPTFSTIHVSQDPGPIPKWERTLWKKLEVGDIVLLRDNDQVPADTIVLATSDADGLAYVETKNLDGETNLKLRKALKATRWISGEEDLAPGRCQFVIDSEPPHAGLYVYNGVLRYRSRSSSDGPIEDKVEPVTINEVLLRGCRHKNHAQRWCYPFQAI</sequence>
<dbReference type="GO" id="GO:0005886">
    <property type="term" value="C:plasma membrane"/>
    <property type="evidence" value="ECO:0007669"/>
    <property type="project" value="TreeGrafter"/>
</dbReference>
<keyword evidence="4" id="KW-0378">Hydrolase</keyword>
<organism evidence="4 5">
    <name type="scientific">Thanatephorus cucumeris (strain AG1-IB / isolate 7/3/14)</name>
    <name type="common">Lettuce bottom rot fungus</name>
    <name type="synonym">Rhizoctonia solani</name>
    <dbReference type="NCBI Taxonomy" id="1108050"/>
    <lineage>
        <taxon>Eukaryota</taxon>
        <taxon>Fungi</taxon>
        <taxon>Dikarya</taxon>
        <taxon>Basidiomycota</taxon>
        <taxon>Agaricomycotina</taxon>
        <taxon>Agaricomycetes</taxon>
        <taxon>Cantharellales</taxon>
        <taxon>Ceratobasidiaceae</taxon>
        <taxon>Rhizoctonia</taxon>
        <taxon>Rhizoctonia solani AG-1</taxon>
    </lineage>
</organism>
<evidence type="ECO:0000256" key="2">
    <source>
        <dbReference type="ARBA" id="ARBA00022448"/>
    </source>
</evidence>
<protein>
    <submittedName>
        <fullName evidence="4">Phospholipid-translocating ATPase</fullName>
        <ecNumber evidence="4">3.6.3.1</ecNumber>
    </submittedName>
</protein>
<dbReference type="GO" id="GO:0016787">
    <property type="term" value="F:hydrolase activity"/>
    <property type="evidence" value="ECO:0007669"/>
    <property type="project" value="UniProtKB-KW"/>
</dbReference>
<accession>M5BR22</accession>
<dbReference type="InterPro" id="IPR008250">
    <property type="entry name" value="ATPase_P-typ_transduc_dom_A_sf"/>
</dbReference>
<reference evidence="4 5" key="1">
    <citation type="journal article" date="2013" name="J. Biotechnol.">
        <title>Establishment and interpretation of the genome sequence of the phytopathogenic fungus Rhizoctonia solani AG1-IB isolate 7/3/14.</title>
        <authorList>
            <person name="Wibberg D.W."/>
            <person name="Jelonek L.J."/>
            <person name="Rupp O.R."/>
            <person name="Hennig M.H."/>
            <person name="Eikmeyer F.E."/>
            <person name="Goesmann A.G."/>
            <person name="Hartmann A.H."/>
            <person name="Borriss R.B."/>
            <person name="Grosch R.G."/>
            <person name="Puehler A.P."/>
            <person name="Schlueter A.S."/>
        </authorList>
    </citation>
    <scope>NUCLEOTIDE SEQUENCE [LARGE SCALE GENOMIC DNA]</scope>
    <source>
        <strain evidence="5">AG1-IB / isolate 7/3/14</strain>
    </source>
</reference>
<gene>
    <name evidence="4" type="primary">DNF1</name>
    <name evidence="4" type="ORF">BN14_03682</name>
</gene>
<dbReference type="Proteomes" id="UP000012065">
    <property type="component" value="Unassembled WGS sequence"/>
</dbReference>
<dbReference type="PANTHER" id="PTHR24092:SF180">
    <property type="entry name" value="PHOSPHOLIPID-TRANSPORTING ATPASE DNF1-RELATED"/>
    <property type="match status" value="1"/>
</dbReference>
<name>M5BR22_THACB</name>
<dbReference type="GO" id="GO:0140326">
    <property type="term" value="F:ATPase-coupled intramembrane lipid transporter activity"/>
    <property type="evidence" value="ECO:0007669"/>
    <property type="project" value="TreeGrafter"/>
</dbReference>
<dbReference type="PANTHER" id="PTHR24092">
    <property type="entry name" value="PROBABLE PHOSPHOLIPID-TRANSPORTING ATPASE"/>
    <property type="match status" value="1"/>
</dbReference>
<evidence type="ECO:0000313" key="5">
    <source>
        <dbReference type="Proteomes" id="UP000012065"/>
    </source>
</evidence>
<dbReference type="SUPFAM" id="SSF81653">
    <property type="entry name" value="Calcium ATPase, transduction domain A"/>
    <property type="match status" value="1"/>
</dbReference>
<evidence type="ECO:0000256" key="1">
    <source>
        <dbReference type="ARBA" id="ARBA00004308"/>
    </source>
</evidence>
<dbReference type="Pfam" id="PF00122">
    <property type="entry name" value="E1-E2_ATPase"/>
    <property type="match status" value="1"/>
</dbReference>
<keyword evidence="2" id="KW-0813">Transport</keyword>
<dbReference type="EC" id="3.6.3.1" evidence="4"/>
<dbReference type="GO" id="GO:0045332">
    <property type="term" value="P:phospholipid translocation"/>
    <property type="evidence" value="ECO:0007669"/>
    <property type="project" value="TreeGrafter"/>
</dbReference>
<dbReference type="InterPro" id="IPR059000">
    <property type="entry name" value="ATPase_P-type_domA"/>
</dbReference>
<feature type="domain" description="P-type ATPase A" evidence="3">
    <location>
        <begin position="39"/>
        <end position="91"/>
    </location>
</feature>
<proteinExistence type="predicted"/>